<dbReference type="EC" id="6.3.3.2" evidence="5"/>
<keyword evidence="6" id="KW-0436">Ligase</keyword>
<dbReference type="EMBL" id="QXXQ01000017">
    <property type="protein sequence ID" value="RID90094.1"/>
    <property type="molecule type" value="Genomic_DNA"/>
</dbReference>
<evidence type="ECO:0000256" key="2">
    <source>
        <dbReference type="ARBA" id="ARBA00022741"/>
    </source>
</evidence>
<keyword evidence="5" id="KW-0460">Magnesium</keyword>
<dbReference type="Proteomes" id="UP000266649">
    <property type="component" value="Unassembled WGS sequence"/>
</dbReference>
<comment type="caution">
    <text evidence="6">The sequence shown here is derived from an EMBL/GenBank/DDBJ whole genome shotgun (WGS) entry which is preliminary data.</text>
</comment>
<dbReference type="InterPro" id="IPR024185">
    <property type="entry name" value="FTHF_cligase-like_sf"/>
</dbReference>
<dbReference type="PIRSF" id="PIRSF006806">
    <property type="entry name" value="FTHF_cligase"/>
    <property type="match status" value="1"/>
</dbReference>
<dbReference type="RefSeq" id="WP_119136474.1">
    <property type="nucleotide sequence ID" value="NZ_QXXQ01000017.1"/>
</dbReference>
<proteinExistence type="inferred from homology"/>
<evidence type="ECO:0000256" key="1">
    <source>
        <dbReference type="ARBA" id="ARBA00010638"/>
    </source>
</evidence>
<dbReference type="InterPro" id="IPR002698">
    <property type="entry name" value="FTHF_cligase"/>
</dbReference>
<comment type="cofactor">
    <cofactor evidence="5">
        <name>Mg(2+)</name>
        <dbReference type="ChEBI" id="CHEBI:18420"/>
    </cofactor>
</comment>
<keyword evidence="5" id="KW-0479">Metal-binding</keyword>
<evidence type="ECO:0000256" key="5">
    <source>
        <dbReference type="RuleBase" id="RU361279"/>
    </source>
</evidence>
<dbReference type="SUPFAM" id="SSF100950">
    <property type="entry name" value="NagB/RpiA/CoA transferase-like"/>
    <property type="match status" value="1"/>
</dbReference>
<feature type="binding site" evidence="4">
    <location>
        <position position="85"/>
    </location>
    <ligand>
        <name>substrate</name>
    </ligand>
</feature>
<reference evidence="6 7" key="1">
    <citation type="submission" date="2018-09" db="EMBL/GenBank/DDBJ databases">
        <title>Gemmobacter lutimaris sp. nov., a marine bacterium isolated from tidal flat.</title>
        <authorList>
            <person name="Lee D.W."/>
            <person name="Yoo Y."/>
            <person name="Kim J.-J."/>
            <person name="Kim B.S."/>
        </authorList>
    </citation>
    <scope>NUCLEOTIDE SEQUENCE [LARGE SCALE GENOMIC DNA]</scope>
    <source>
        <strain evidence="6 7">YJ-T1-11</strain>
    </source>
</reference>
<dbReference type="NCBIfam" id="TIGR02727">
    <property type="entry name" value="MTHFS_bact"/>
    <property type="match status" value="1"/>
</dbReference>
<protein>
    <recommendedName>
        <fullName evidence="5">5-formyltetrahydrofolate cyclo-ligase</fullName>
        <ecNumber evidence="5">6.3.3.2</ecNumber>
    </recommendedName>
</protein>
<evidence type="ECO:0000313" key="6">
    <source>
        <dbReference type="EMBL" id="RID90094.1"/>
    </source>
</evidence>
<keyword evidence="3 5" id="KW-0067">ATP-binding</keyword>
<dbReference type="Pfam" id="PF01812">
    <property type="entry name" value="5-FTHF_cyc-lig"/>
    <property type="match status" value="1"/>
</dbReference>
<name>A0A398BK84_9RHOB</name>
<organism evidence="6 7">
    <name type="scientific">Gemmobacter lutimaris</name>
    <dbReference type="NCBI Taxonomy" id="2306023"/>
    <lineage>
        <taxon>Bacteria</taxon>
        <taxon>Pseudomonadati</taxon>
        <taxon>Pseudomonadota</taxon>
        <taxon>Alphaproteobacteria</taxon>
        <taxon>Rhodobacterales</taxon>
        <taxon>Paracoccaceae</taxon>
        <taxon>Gemmobacter</taxon>
    </lineage>
</organism>
<comment type="similarity">
    <text evidence="1 5">Belongs to the 5-formyltetrahydrofolate cyclo-ligase family.</text>
</comment>
<evidence type="ECO:0000256" key="3">
    <source>
        <dbReference type="ARBA" id="ARBA00022840"/>
    </source>
</evidence>
<dbReference type="InterPro" id="IPR037171">
    <property type="entry name" value="NagB/RpiA_transferase-like"/>
</dbReference>
<dbReference type="PANTHER" id="PTHR23407:SF1">
    <property type="entry name" value="5-FORMYLTETRAHYDROFOLATE CYCLO-LIGASE"/>
    <property type="match status" value="1"/>
</dbReference>
<accession>A0A398BK84</accession>
<comment type="catalytic activity">
    <reaction evidence="5">
        <text>(6S)-5-formyl-5,6,7,8-tetrahydrofolate + ATP = (6R)-5,10-methenyltetrahydrofolate + ADP + phosphate</text>
        <dbReference type="Rhea" id="RHEA:10488"/>
        <dbReference type="ChEBI" id="CHEBI:30616"/>
        <dbReference type="ChEBI" id="CHEBI:43474"/>
        <dbReference type="ChEBI" id="CHEBI:57455"/>
        <dbReference type="ChEBI" id="CHEBI:57457"/>
        <dbReference type="ChEBI" id="CHEBI:456216"/>
        <dbReference type="EC" id="6.3.3.2"/>
    </reaction>
</comment>
<sequence>MTTDPLTGRPASSPCMAAEFEPADASDVPRWRKVERLRLRAERDALRVSARQTIGAALCRHLAALLSSRLSAGAVFSAYWPIKGEPDLRPLMQDLHREGIRIALPVVETRFAPLVFRQWTPDTAMVRGDWNIPVPPAENARLLPDVALAPLVGWDEAGYRLGYGGGYFDRTLAALHPSPLVIGVGLQSARLATIHPQPHDIPLDLIVTEAGVQVDHG</sequence>
<keyword evidence="7" id="KW-1185">Reference proteome</keyword>
<dbReference type="GO" id="GO:0035999">
    <property type="term" value="P:tetrahydrofolate interconversion"/>
    <property type="evidence" value="ECO:0007669"/>
    <property type="project" value="TreeGrafter"/>
</dbReference>
<dbReference type="GO" id="GO:0009396">
    <property type="term" value="P:folic acid-containing compound biosynthetic process"/>
    <property type="evidence" value="ECO:0007669"/>
    <property type="project" value="TreeGrafter"/>
</dbReference>
<dbReference type="GO" id="GO:0005524">
    <property type="term" value="F:ATP binding"/>
    <property type="evidence" value="ECO:0007669"/>
    <property type="project" value="UniProtKB-KW"/>
</dbReference>
<evidence type="ECO:0000256" key="4">
    <source>
        <dbReference type="PIRSR" id="PIRSR006806-1"/>
    </source>
</evidence>
<keyword evidence="2 5" id="KW-0547">Nucleotide-binding</keyword>
<dbReference type="PANTHER" id="PTHR23407">
    <property type="entry name" value="ATPASE INHIBITOR/5-FORMYLTETRAHYDROFOLATE CYCLO-LIGASE"/>
    <property type="match status" value="1"/>
</dbReference>
<evidence type="ECO:0000313" key="7">
    <source>
        <dbReference type="Proteomes" id="UP000266649"/>
    </source>
</evidence>
<dbReference type="GO" id="GO:0046872">
    <property type="term" value="F:metal ion binding"/>
    <property type="evidence" value="ECO:0007669"/>
    <property type="project" value="UniProtKB-KW"/>
</dbReference>
<gene>
    <name evidence="6" type="ORF">D2N39_19590</name>
</gene>
<dbReference type="GO" id="GO:0030272">
    <property type="term" value="F:5-formyltetrahydrofolate cyclo-ligase activity"/>
    <property type="evidence" value="ECO:0007669"/>
    <property type="project" value="UniProtKB-EC"/>
</dbReference>
<dbReference type="OrthoDB" id="9801938at2"/>
<dbReference type="Gene3D" id="3.40.50.10420">
    <property type="entry name" value="NagB/RpiA/CoA transferase-like"/>
    <property type="match status" value="1"/>
</dbReference>
<dbReference type="AlphaFoldDB" id="A0A398BK84"/>